<evidence type="ECO:0000313" key="2">
    <source>
        <dbReference type="Proteomes" id="UP001642484"/>
    </source>
</evidence>
<reference evidence="1 2" key="1">
    <citation type="submission" date="2024-02" db="EMBL/GenBank/DDBJ databases">
        <authorList>
            <person name="Chen Y."/>
            <person name="Shah S."/>
            <person name="Dougan E. K."/>
            <person name="Thang M."/>
            <person name="Chan C."/>
        </authorList>
    </citation>
    <scope>NUCLEOTIDE SEQUENCE [LARGE SCALE GENOMIC DNA]</scope>
</reference>
<accession>A0ABP0P540</accession>
<name>A0ABP0P540_9DINO</name>
<keyword evidence="2" id="KW-1185">Reference proteome</keyword>
<comment type="caution">
    <text evidence="1">The sequence shown here is derived from an EMBL/GenBank/DDBJ whole genome shotgun (WGS) entry which is preliminary data.</text>
</comment>
<evidence type="ECO:0000313" key="1">
    <source>
        <dbReference type="EMBL" id="CAK9070881.1"/>
    </source>
</evidence>
<proteinExistence type="predicted"/>
<protein>
    <submittedName>
        <fullName evidence="1">Uncharacterized protein</fullName>
    </submittedName>
</protein>
<gene>
    <name evidence="1" type="ORF">CCMP2556_LOCUS34881</name>
</gene>
<organism evidence="1 2">
    <name type="scientific">Durusdinium trenchii</name>
    <dbReference type="NCBI Taxonomy" id="1381693"/>
    <lineage>
        <taxon>Eukaryota</taxon>
        <taxon>Sar</taxon>
        <taxon>Alveolata</taxon>
        <taxon>Dinophyceae</taxon>
        <taxon>Suessiales</taxon>
        <taxon>Symbiodiniaceae</taxon>
        <taxon>Durusdinium</taxon>
    </lineage>
</organism>
<dbReference type="EMBL" id="CAXAMN010022569">
    <property type="protein sequence ID" value="CAK9070881.1"/>
    <property type="molecule type" value="Genomic_DNA"/>
</dbReference>
<sequence>MELPAATARLVLKMDDWPNHCFQRLSSHKVSSLWIPVPCAGTVTTTSWAMGYNSRAAQCSLNAAHPLNPFKDGTKGHLSKPSRLTLKIPLPHSTGLTLHLKGLM</sequence>
<dbReference type="Proteomes" id="UP001642484">
    <property type="component" value="Unassembled WGS sequence"/>
</dbReference>